<evidence type="ECO:0000313" key="1">
    <source>
        <dbReference type="EMBL" id="CUN69785.1"/>
    </source>
</evidence>
<dbReference type="RefSeq" id="WP_055258019.1">
    <property type="nucleotide sequence ID" value="NZ_BCMV01000073.1"/>
</dbReference>
<dbReference type="EMBL" id="CYZR01000002">
    <property type="protein sequence ID" value="CUN69785.1"/>
    <property type="molecule type" value="Genomic_DNA"/>
</dbReference>
<protein>
    <submittedName>
        <fullName evidence="1">Uncharacterized protein</fullName>
    </submittedName>
</protein>
<keyword evidence="2" id="KW-1185">Reference proteome</keyword>
<accession>A0ABM9UNW5</accession>
<name>A0ABM9UNW5_SARVE</name>
<comment type="caution">
    <text evidence="1">The sequence shown here is derived from an EMBL/GenBank/DDBJ whole genome shotgun (WGS) entry which is preliminary data.</text>
</comment>
<reference evidence="1 2" key="1">
    <citation type="submission" date="2015-09" db="EMBL/GenBank/DDBJ databases">
        <authorList>
            <consortium name="Pathogen Informatics"/>
        </authorList>
    </citation>
    <scope>NUCLEOTIDE SEQUENCE [LARGE SCALE GENOMIC DNA]</scope>
    <source>
        <strain evidence="1 2">2789STDY5834858</strain>
    </source>
</reference>
<evidence type="ECO:0000313" key="2">
    <source>
        <dbReference type="Proteomes" id="UP000095488"/>
    </source>
</evidence>
<organism evidence="1 2">
    <name type="scientific">Sarcina ventriculi</name>
    <name type="common">Clostridium ventriculi</name>
    <dbReference type="NCBI Taxonomy" id="1267"/>
    <lineage>
        <taxon>Bacteria</taxon>
        <taxon>Bacillati</taxon>
        <taxon>Bacillota</taxon>
        <taxon>Clostridia</taxon>
        <taxon>Eubacteriales</taxon>
        <taxon>Clostridiaceae</taxon>
        <taxon>Sarcina</taxon>
    </lineage>
</organism>
<gene>
    <name evidence="1" type="ORF">ERS852473_00885</name>
</gene>
<sequence length="200" mass="24149">MKVMGTSNFEYEDGELSEAILDIEERHNLRKEEKNDTEFVNSILEVMLDSYINKFDARRVQIMAHFKVMMMHFKEDIKYAEDEKNIKRAIERYDKSLKKQIKVTDNDLTLVSLMTDVEEIVKEFYETRNMVDKLYDMVMEKRYYFKAKILENRNKVCNHIDEEFSKLLETEKGKEFKDYIIKAHNLCKSELLDDKRFNHI</sequence>
<proteinExistence type="predicted"/>
<dbReference type="Proteomes" id="UP000095488">
    <property type="component" value="Unassembled WGS sequence"/>
</dbReference>